<name>A0A1G7GMB2_9RHOB</name>
<reference evidence="2" key="1">
    <citation type="submission" date="2016-10" db="EMBL/GenBank/DDBJ databases">
        <authorList>
            <person name="Varghese N."/>
            <person name="Submissions S."/>
        </authorList>
    </citation>
    <scope>NUCLEOTIDE SEQUENCE [LARGE SCALE GENOMIC DNA]</scope>
    <source>
        <strain evidence="2">DSM 10146</strain>
    </source>
</reference>
<proteinExistence type="predicted"/>
<accession>A0A1G7GMB2</accession>
<dbReference type="EMBL" id="FNAV01000009">
    <property type="protein sequence ID" value="SDE89262.1"/>
    <property type="molecule type" value="Genomic_DNA"/>
</dbReference>
<sequence length="81" mass="7811">MAPVAGGSPAGEVSVLEVAQVADPEARAQSRDVAIVPPLLPVTVTLTSCAGSAVAANRGGRLAGCRSGGGQVSGRQNGGND</sequence>
<dbReference type="AlphaFoldDB" id="A0A1G7GMB2"/>
<protein>
    <submittedName>
        <fullName evidence="1">Uncharacterized protein</fullName>
    </submittedName>
</protein>
<evidence type="ECO:0000313" key="2">
    <source>
        <dbReference type="Proteomes" id="UP000198994"/>
    </source>
</evidence>
<keyword evidence="2" id="KW-1185">Reference proteome</keyword>
<organism evidence="1 2">
    <name type="scientific">Salipiger thiooxidans</name>
    <dbReference type="NCBI Taxonomy" id="282683"/>
    <lineage>
        <taxon>Bacteria</taxon>
        <taxon>Pseudomonadati</taxon>
        <taxon>Pseudomonadota</taxon>
        <taxon>Alphaproteobacteria</taxon>
        <taxon>Rhodobacterales</taxon>
        <taxon>Roseobacteraceae</taxon>
        <taxon>Salipiger</taxon>
    </lineage>
</organism>
<evidence type="ECO:0000313" key="1">
    <source>
        <dbReference type="EMBL" id="SDE89262.1"/>
    </source>
</evidence>
<gene>
    <name evidence="1" type="ORF">SAMN04488105_10989</name>
</gene>
<dbReference type="STRING" id="282683.SAMN04488105_10989"/>
<dbReference type="Proteomes" id="UP000198994">
    <property type="component" value="Unassembled WGS sequence"/>
</dbReference>